<accession>A0ABT2TQF3</accession>
<evidence type="ECO:0000313" key="2">
    <source>
        <dbReference type="Proteomes" id="UP001652409"/>
    </source>
</evidence>
<dbReference type="Proteomes" id="UP001652409">
    <property type="component" value="Unassembled WGS sequence"/>
</dbReference>
<name>A0ABT2TQF3_9FIRM</name>
<gene>
    <name evidence="1" type="ORF">OCV61_03310</name>
</gene>
<dbReference type="EMBL" id="JAOQJL010000004">
    <property type="protein sequence ID" value="MCU6764436.1"/>
    <property type="molecule type" value="Genomic_DNA"/>
</dbReference>
<reference evidence="1 2" key="1">
    <citation type="journal article" date="2021" name="ISME Commun">
        <title>Automated analysis of genomic sequences facilitates high-throughput and comprehensive description of bacteria.</title>
        <authorList>
            <person name="Hitch T.C.A."/>
        </authorList>
    </citation>
    <scope>NUCLEOTIDE SEQUENCE [LARGE SCALE GENOMIC DNA]</scope>
    <source>
        <strain evidence="1 2">Sanger_23</strain>
    </source>
</reference>
<sequence>MIALKITDLRDFTNKLFIREVFDSFWLNQAEITTYNTFSIDGKLHTDFLDSDQLQTLQKSGRTYSLWKETRPFCWSVIRGKRTPLSFKIVLQLSKTQTQALAAQASLSAAPSAISGLYLNLQFKNKILLCTTGTAFNTFIPDKRLEQLWDGMVLDFFSQHQIIFEEM</sequence>
<keyword evidence="2" id="KW-1185">Reference proteome</keyword>
<dbReference type="Pfam" id="PF18988">
    <property type="entry name" value="DUF5721"/>
    <property type="match status" value="1"/>
</dbReference>
<protein>
    <submittedName>
        <fullName evidence="1">DUF5721 family protein</fullName>
    </submittedName>
</protein>
<organism evidence="1 2">
    <name type="scientific">Blautia ammoniilytica</name>
    <dbReference type="NCBI Taxonomy" id="2981782"/>
    <lineage>
        <taxon>Bacteria</taxon>
        <taxon>Bacillati</taxon>
        <taxon>Bacillota</taxon>
        <taxon>Clostridia</taxon>
        <taxon>Lachnospirales</taxon>
        <taxon>Lachnospiraceae</taxon>
        <taxon>Blautia</taxon>
    </lineage>
</organism>
<evidence type="ECO:0000313" key="1">
    <source>
        <dbReference type="EMBL" id="MCU6764436.1"/>
    </source>
</evidence>
<proteinExistence type="predicted"/>
<comment type="caution">
    <text evidence="1">The sequence shown here is derived from an EMBL/GenBank/DDBJ whole genome shotgun (WGS) entry which is preliminary data.</text>
</comment>
<dbReference type="RefSeq" id="WP_158420663.1">
    <property type="nucleotide sequence ID" value="NZ_JAOQJL010000004.1"/>
</dbReference>
<dbReference type="InterPro" id="IPR043779">
    <property type="entry name" value="DUF5721"/>
</dbReference>